<evidence type="ECO:0000259" key="6">
    <source>
        <dbReference type="Pfam" id="PF04932"/>
    </source>
</evidence>
<dbReference type="InterPro" id="IPR051533">
    <property type="entry name" value="WaaL-like"/>
</dbReference>
<dbReference type="InterPro" id="IPR007016">
    <property type="entry name" value="O-antigen_ligase-rel_domated"/>
</dbReference>
<feature type="transmembrane region" description="Helical" evidence="5">
    <location>
        <begin position="12"/>
        <end position="29"/>
    </location>
</feature>
<dbReference type="Pfam" id="PF04932">
    <property type="entry name" value="Wzy_C"/>
    <property type="match status" value="1"/>
</dbReference>
<comment type="caution">
    <text evidence="7">The sequence shown here is derived from an EMBL/GenBank/DDBJ whole genome shotgun (WGS) entry which is preliminary data.</text>
</comment>
<feature type="transmembrane region" description="Helical" evidence="5">
    <location>
        <begin position="104"/>
        <end position="121"/>
    </location>
</feature>
<evidence type="ECO:0000256" key="1">
    <source>
        <dbReference type="ARBA" id="ARBA00004141"/>
    </source>
</evidence>
<evidence type="ECO:0000313" key="7">
    <source>
        <dbReference type="EMBL" id="PIR84828.1"/>
    </source>
</evidence>
<proteinExistence type="predicted"/>
<keyword evidence="4 5" id="KW-0472">Membrane</keyword>
<evidence type="ECO:0000256" key="5">
    <source>
        <dbReference type="SAM" id="Phobius"/>
    </source>
</evidence>
<reference evidence="8" key="1">
    <citation type="submission" date="2017-09" db="EMBL/GenBank/DDBJ databases">
        <title>Depth-based differentiation of microbial function through sediment-hosted aquifers and enrichment of novel symbionts in the deep terrestrial subsurface.</title>
        <authorList>
            <person name="Probst A.J."/>
            <person name="Ladd B."/>
            <person name="Jarett J.K."/>
            <person name="Geller-Mcgrath D.E."/>
            <person name="Sieber C.M.K."/>
            <person name="Emerson J.B."/>
            <person name="Anantharaman K."/>
            <person name="Thomas B.C."/>
            <person name="Malmstrom R."/>
            <person name="Stieglmeier M."/>
            <person name="Klingl A."/>
            <person name="Woyke T."/>
            <person name="Ryan C.M."/>
            <person name="Banfield J.F."/>
        </authorList>
    </citation>
    <scope>NUCLEOTIDE SEQUENCE [LARGE SCALE GENOMIC DNA]</scope>
</reference>
<dbReference type="GO" id="GO:0016020">
    <property type="term" value="C:membrane"/>
    <property type="evidence" value="ECO:0007669"/>
    <property type="project" value="UniProtKB-SubCell"/>
</dbReference>
<dbReference type="AlphaFoldDB" id="A0A2H0UEH4"/>
<keyword evidence="3 5" id="KW-1133">Transmembrane helix</keyword>
<feature type="transmembrane region" description="Helical" evidence="5">
    <location>
        <begin position="133"/>
        <end position="153"/>
    </location>
</feature>
<feature type="transmembrane region" description="Helical" evidence="5">
    <location>
        <begin position="204"/>
        <end position="222"/>
    </location>
</feature>
<feature type="transmembrane region" description="Helical" evidence="5">
    <location>
        <begin position="41"/>
        <end position="60"/>
    </location>
</feature>
<evidence type="ECO:0000256" key="3">
    <source>
        <dbReference type="ARBA" id="ARBA00022989"/>
    </source>
</evidence>
<keyword evidence="2 5" id="KW-0812">Transmembrane</keyword>
<dbReference type="EMBL" id="PFBI01000003">
    <property type="protein sequence ID" value="PIR84828.1"/>
    <property type="molecule type" value="Genomic_DNA"/>
</dbReference>
<dbReference type="Proteomes" id="UP000229344">
    <property type="component" value="Unassembled WGS sequence"/>
</dbReference>
<evidence type="ECO:0000256" key="4">
    <source>
        <dbReference type="ARBA" id="ARBA00023136"/>
    </source>
</evidence>
<feature type="transmembrane region" description="Helical" evidence="5">
    <location>
        <begin position="72"/>
        <end position="92"/>
    </location>
</feature>
<dbReference type="PANTHER" id="PTHR37422">
    <property type="entry name" value="TEICHURONIC ACID BIOSYNTHESIS PROTEIN TUAE"/>
    <property type="match status" value="1"/>
</dbReference>
<feature type="transmembrane region" description="Helical" evidence="5">
    <location>
        <begin position="404"/>
        <end position="423"/>
    </location>
</feature>
<dbReference type="InterPro" id="IPR011990">
    <property type="entry name" value="TPR-like_helical_dom_sf"/>
</dbReference>
<feature type="transmembrane region" description="Helical" evidence="5">
    <location>
        <begin position="372"/>
        <end position="392"/>
    </location>
</feature>
<feature type="transmembrane region" description="Helical" evidence="5">
    <location>
        <begin position="271"/>
        <end position="292"/>
    </location>
</feature>
<organism evidence="7 8">
    <name type="scientific">Candidatus Kaiserbacteria bacterium CG10_big_fil_rev_8_21_14_0_10_47_16</name>
    <dbReference type="NCBI Taxonomy" id="1974608"/>
    <lineage>
        <taxon>Bacteria</taxon>
        <taxon>Candidatus Kaiseribacteriota</taxon>
    </lineage>
</organism>
<sequence length="673" mass="76342">MFLDTKGMLRATLKYALYIFIALFPFIMYRGYLYNGTSSRSVALMFVVELLALIVGAALLQKKQTVTILKSPITVVLGLYLAVLAAASLLGIDPLISFWSKATRVTGLFFFIHLALIYLFLTTLFQKREDMRTLLKVLLVSTGLFSLGSFLGPEGLGLTFSWVPWDGFYFGNSTFAAMYLFAAFLLSLYYVITSPTTKHIWWKYVTPLVFLINPYIISKELWFRKVDIIHNPFSLVGEARSTTYALVGAVILFLILRAVAKVQNTQLRSKIMWGGTILGFVLIAAAAVSLMSPNGFVRDAYLSQGTNARPLVWQLSSDMIAERPVLGWGTDNFETAFVTHYDNKLLTNEGGKEAWFDRAHNVLIDQTVDSGYLGLLVYLLMYIVTICSLVYVILRTKDEDDRTLAQLLMVYFIFHFAELQTAFDTSISLMAVTIMAALATVLFHRTYTEAVGKEKTEYVLPIDIRRAAGAVLILYFGWAFIAGTWPIMKAEHANGQIRTIGSSEKRLPLYDDLFGSPMDQQAFLWRTSTDFQRGIGEDPSILDKAGQRELFVKELTIFEARYQEYLDAHPHDIRALFSLADLYMYDQLFGVDHLQEAHDTLDTAIALNPDVPQGYWMKAVAFLYQKDFENARLWAQKGIDVNPDIEMGHEVADYIEKSIQTFPNVELYFFRYI</sequence>
<comment type="subcellular location">
    <subcellularLocation>
        <location evidence="1">Membrane</location>
        <topology evidence="1">Multi-pass membrane protein</topology>
    </subcellularLocation>
</comment>
<gene>
    <name evidence="7" type="ORF">COU16_00365</name>
</gene>
<feature type="transmembrane region" description="Helical" evidence="5">
    <location>
        <begin position="173"/>
        <end position="192"/>
    </location>
</feature>
<evidence type="ECO:0000313" key="8">
    <source>
        <dbReference type="Proteomes" id="UP000229344"/>
    </source>
</evidence>
<protein>
    <recommendedName>
        <fullName evidence="6">O-antigen ligase-related domain-containing protein</fullName>
    </recommendedName>
</protein>
<evidence type="ECO:0000256" key="2">
    <source>
        <dbReference type="ARBA" id="ARBA00022692"/>
    </source>
</evidence>
<dbReference type="PANTHER" id="PTHR37422:SF13">
    <property type="entry name" value="LIPOPOLYSACCHARIDE BIOSYNTHESIS PROTEIN PA4999-RELATED"/>
    <property type="match status" value="1"/>
</dbReference>
<feature type="transmembrane region" description="Helical" evidence="5">
    <location>
        <begin position="429"/>
        <end position="447"/>
    </location>
</feature>
<feature type="domain" description="O-antigen ligase-related" evidence="6">
    <location>
        <begin position="238"/>
        <end position="379"/>
    </location>
</feature>
<accession>A0A2H0UEH4</accession>
<dbReference type="Gene3D" id="1.25.40.10">
    <property type="entry name" value="Tetratricopeptide repeat domain"/>
    <property type="match status" value="1"/>
</dbReference>
<dbReference type="SUPFAM" id="SSF48452">
    <property type="entry name" value="TPR-like"/>
    <property type="match status" value="1"/>
</dbReference>
<feature type="transmembrane region" description="Helical" evidence="5">
    <location>
        <begin position="467"/>
        <end position="488"/>
    </location>
</feature>
<name>A0A2H0UEH4_9BACT</name>
<feature type="transmembrane region" description="Helical" evidence="5">
    <location>
        <begin position="242"/>
        <end position="259"/>
    </location>
</feature>